<dbReference type="RefSeq" id="WP_235292769.1">
    <property type="nucleotide sequence ID" value="NZ_BSOH01000023.1"/>
</dbReference>
<dbReference type="Proteomes" id="UP001156666">
    <property type="component" value="Unassembled WGS sequence"/>
</dbReference>
<gene>
    <name evidence="2" type="ORF">GCM10007940_34370</name>
</gene>
<feature type="domain" description="Outer membrane protein beta-barrel" evidence="1">
    <location>
        <begin position="48"/>
        <end position="163"/>
    </location>
</feature>
<dbReference type="EMBL" id="BSOH01000023">
    <property type="protein sequence ID" value="GLR18821.1"/>
    <property type="molecule type" value="Genomic_DNA"/>
</dbReference>
<reference evidence="2" key="2">
    <citation type="submission" date="2023-01" db="EMBL/GenBank/DDBJ databases">
        <title>Draft genome sequence of Portibacter lacus strain NBRC 108769.</title>
        <authorList>
            <person name="Sun Q."/>
            <person name="Mori K."/>
        </authorList>
    </citation>
    <scope>NUCLEOTIDE SEQUENCE</scope>
    <source>
        <strain evidence="2">NBRC 108769</strain>
    </source>
</reference>
<dbReference type="Gene3D" id="2.40.160.20">
    <property type="match status" value="1"/>
</dbReference>
<dbReference type="SUPFAM" id="SSF56925">
    <property type="entry name" value="OMPA-like"/>
    <property type="match status" value="1"/>
</dbReference>
<name>A0AA37WEI1_9BACT</name>
<keyword evidence="3" id="KW-1185">Reference proteome</keyword>
<evidence type="ECO:0000313" key="3">
    <source>
        <dbReference type="Proteomes" id="UP001156666"/>
    </source>
</evidence>
<evidence type="ECO:0000313" key="2">
    <source>
        <dbReference type="EMBL" id="GLR18821.1"/>
    </source>
</evidence>
<evidence type="ECO:0000259" key="1">
    <source>
        <dbReference type="Pfam" id="PF13568"/>
    </source>
</evidence>
<dbReference type="Pfam" id="PF13568">
    <property type="entry name" value="OMP_b-brl_2"/>
    <property type="match status" value="1"/>
</dbReference>
<proteinExistence type="predicted"/>
<dbReference type="AlphaFoldDB" id="A0AA37WEI1"/>
<dbReference type="InterPro" id="IPR025665">
    <property type="entry name" value="Beta-barrel_OMP_2"/>
</dbReference>
<reference evidence="2" key="1">
    <citation type="journal article" date="2014" name="Int. J. Syst. Evol. Microbiol.">
        <title>Complete genome sequence of Corynebacterium casei LMG S-19264T (=DSM 44701T), isolated from a smear-ripened cheese.</title>
        <authorList>
            <consortium name="US DOE Joint Genome Institute (JGI-PGF)"/>
            <person name="Walter F."/>
            <person name="Albersmeier A."/>
            <person name="Kalinowski J."/>
            <person name="Ruckert C."/>
        </authorList>
    </citation>
    <scope>NUCLEOTIDE SEQUENCE</scope>
    <source>
        <strain evidence="2">NBRC 108769</strain>
    </source>
</reference>
<accession>A0AA37WEI1</accession>
<dbReference type="InterPro" id="IPR011250">
    <property type="entry name" value="OMP/PagP_B-barrel"/>
</dbReference>
<comment type="caution">
    <text evidence="2">The sequence shown here is derived from an EMBL/GenBank/DDBJ whole genome shotgun (WGS) entry which is preliminary data.</text>
</comment>
<protein>
    <recommendedName>
        <fullName evidence="1">Outer membrane protein beta-barrel domain-containing protein</fullName>
    </recommendedName>
</protein>
<organism evidence="2 3">
    <name type="scientific">Portibacter lacus</name>
    <dbReference type="NCBI Taxonomy" id="1099794"/>
    <lineage>
        <taxon>Bacteria</taxon>
        <taxon>Pseudomonadati</taxon>
        <taxon>Bacteroidota</taxon>
        <taxon>Saprospiria</taxon>
        <taxon>Saprospirales</taxon>
        <taxon>Haliscomenobacteraceae</taxon>
        <taxon>Portibacter</taxon>
    </lineage>
</organism>
<sequence length="213" mass="23771">MKNYILVTFFAVFIISVNAQPGLEAGALVQPQIYGQLYDTELNDRSLKIPYSFAIGFDLGYNFTDKFGFRTGAIYTPEGEKYNITSTDPEEAYELNLSYIQVPFYLKFNSSTENRFSFIFIAGPSISFLNDATLTQDSEDPVPVLGDYRRFNTGGAIGLGLQMNIERGGNVNLLWRSGVSLNPVQEEGSILSRSVSTGLQVSYHYFIYSPSGY</sequence>